<dbReference type="InterPro" id="IPR020902">
    <property type="entry name" value="Actin/actin-like_CS"/>
</dbReference>
<evidence type="ECO:0000313" key="4">
    <source>
        <dbReference type="Proteomes" id="UP000243876"/>
    </source>
</evidence>
<organism evidence="3 4">
    <name type="scientific">Sporidiobolus salmonicolor</name>
    <name type="common">Yeast-like fungus</name>
    <name type="synonym">Sporobolomyces salmonicolor</name>
    <dbReference type="NCBI Taxonomy" id="5005"/>
    <lineage>
        <taxon>Eukaryota</taxon>
        <taxon>Fungi</taxon>
        <taxon>Dikarya</taxon>
        <taxon>Basidiomycota</taxon>
        <taxon>Pucciniomycotina</taxon>
        <taxon>Microbotryomycetes</taxon>
        <taxon>Sporidiobolales</taxon>
        <taxon>Sporidiobolaceae</taxon>
        <taxon>Sporobolomyces</taxon>
    </lineage>
</organism>
<dbReference type="SMART" id="SM00268">
    <property type="entry name" value="ACTIN"/>
    <property type="match status" value="1"/>
</dbReference>
<feature type="region of interest" description="Disordered" evidence="2">
    <location>
        <begin position="219"/>
        <end position="247"/>
    </location>
</feature>
<evidence type="ECO:0000256" key="2">
    <source>
        <dbReference type="SAM" id="MobiDB-lite"/>
    </source>
</evidence>
<dbReference type="PRINTS" id="PR00190">
    <property type="entry name" value="ACTIN"/>
</dbReference>
<dbReference type="SUPFAM" id="SSF53067">
    <property type="entry name" value="Actin-like ATPase domain"/>
    <property type="match status" value="2"/>
</dbReference>
<dbReference type="PROSITE" id="PS01132">
    <property type="entry name" value="ACTINS_ACT_LIKE"/>
    <property type="match status" value="1"/>
</dbReference>
<dbReference type="AlphaFoldDB" id="A0A0D6EI55"/>
<dbReference type="EMBL" id="CENE01000003">
    <property type="protein sequence ID" value="CEQ39687.1"/>
    <property type="molecule type" value="Genomic_DNA"/>
</dbReference>
<keyword evidence="4" id="KW-1185">Reference proteome</keyword>
<dbReference type="InterPro" id="IPR004000">
    <property type="entry name" value="Actin"/>
</dbReference>
<reference evidence="4" key="1">
    <citation type="submission" date="2015-02" db="EMBL/GenBank/DDBJ databases">
        <authorList>
            <person name="Gon?alves P."/>
        </authorList>
    </citation>
    <scope>NUCLEOTIDE SEQUENCE [LARGE SCALE GENOMIC DNA]</scope>
</reference>
<dbReference type="InterPro" id="IPR043129">
    <property type="entry name" value="ATPase_NBD"/>
</dbReference>
<dbReference type="FunFam" id="3.30.420.40:FF:000058">
    <property type="entry name" value="Putative actin-related protein 5"/>
    <property type="match status" value="1"/>
</dbReference>
<evidence type="ECO:0000256" key="1">
    <source>
        <dbReference type="RuleBase" id="RU000487"/>
    </source>
</evidence>
<evidence type="ECO:0000313" key="3">
    <source>
        <dbReference type="EMBL" id="CEQ39687.1"/>
    </source>
</evidence>
<name>A0A0D6EI55_SPOSA</name>
<accession>A0A0D6EI55</accession>
<proteinExistence type="inferred from homology"/>
<dbReference type="PANTHER" id="PTHR11937">
    <property type="entry name" value="ACTIN"/>
    <property type="match status" value="1"/>
</dbReference>
<dbReference type="FunFam" id="3.30.420.40:FF:000050">
    <property type="entry name" value="Actin, alpha skeletal muscle"/>
    <property type="match status" value="1"/>
</dbReference>
<dbReference type="Pfam" id="PF00022">
    <property type="entry name" value="Actin"/>
    <property type="match status" value="1"/>
</dbReference>
<protein>
    <submittedName>
        <fullName evidence="3">SPOSA6832_01233-mRNA-1:cds</fullName>
    </submittedName>
</protein>
<dbReference type="Gene3D" id="3.30.420.40">
    <property type="match status" value="2"/>
</dbReference>
<gene>
    <name evidence="3" type="primary">SPOSA6832_01233</name>
</gene>
<dbReference type="OrthoDB" id="5132116at2759"/>
<sequence>MTPPVQYGGDEVGAVVLDIGSSSVRAGYAGEDTPKTVFPTSYASVPSSDPSQPPTYVHGSAVHLYRPHATVNNFITDGIVTDWDAAGRAIDHAFKDRMRLKSLDEFPLLATEPSWNTKENREKMCELAFEQWEAPAYYAVDKAVMSSFAAGKGSALIVDIGEELLSVIPIYDGFVLRKAIQKQPSAGALLSEVLLSSLQTQTPPIPVTPHYLVKTKEAVEPNQPSKAALREERMPNPSDPNAPTTPSYHRAQEMRVMHELKETVCEVLAPSWDDTTATAKSSRPFEFPDGYNSYFGTVRMAVPEILFNPARFLPKEFTTRPLPPSSSAIPSHPYSNLQPLSRLISNALVQIDPDLQATLLGNIVVTGGTTLLPGFVDRLSAELQAMAPGMKVKIHAAASSAERVHSSWLGGSILASLGTFHQLWIGKDEYQEMGKSVVHRRAK</sequence>
<dbReference type="CDD" id="cd13395">
    <property type="entry name" value="ASKHA_NBD_Arp4_ACTL6-like"/>
    <property type="match status" value="1"/>
</dbReference>
<dbReference type="Gene3D" id="3.90.640.10">
    <property type="entry name" value="Actin, Chain A, domain 4"/>
    <property type="match status" value="1"/>
</dbReference>
<comment type="similarity">
    <text evidence="1">Belongs to the actin family.</text>
</comment>
<dbReference type="Proteomes" id="UP000243876">
    <property type="component" value="Unassembled WGS sequence"/>
</dbReference>